<name>A0A419DAK8_9BACT</name>
<keyword evidence="1" id="KW-1133">Transmembrane helix</keyword>
<keyword evidence="1" id="KW-0812">Transmembrane</keyword>
<evidence type="ECO:0000313" key="3">
    <source>
        <dbReference type="Proteomes" id="UP000285655"/>
    </source>
</evidence>
<organism evidence="2 3">
    <name type="scientific">candidate division WS5 bacterium</name>
    <dbReference type="NCBI Taxonomy" id="2093353"/>
    <lineage>
        <taxon>Bacteria</taxon>
        <taxon>candidate division WS5</taxon>
    </lineage>
</organism>
<sequence>MNNVETINLLASISSLVLAILAIYISLYFFRSSKDSEKKVEIALKGIETQTNSLDKLITRILERFTRYATSPRQADEVSLLLLQMIESRNNTDTRLDTPDSSATNQVLRTDLISSYMVLYHYCAVTNIAAQSLLPDLNELTEDNYVKKVVDQSHQDFCLLETMITDLQPSDRDENPKKALFDDAYSNMREYVKDSTTVYSNRTQT</sequence>
<feature type="transmembrane region" description="Helical" evidence="1">
    <location>
        <begin position="6"/>
        <end position="30"/>
    </location>
</feature>
<reference evidence="2 3" key="1">
    <citation type="journal article" date="2017" name="ISME J.">
        <title>Energy and carbon metabolisms in a deep terrestrial subsurface fluid microbial community.</title>
        <authorList>
            <person name="Momper L."/>
            <person name="Jungbluth S.P."/>
            <person name="Lee M.D."/>
            <person name="Amend J.P."/>
        </authorList>
    </citation>
    <scope>NUCLEOTIDE SEQUENCE [LARGE SCALE GENOMIC DNA]</scope>
    <source>
        <strain evidence="2">SURF_29</strain>
    </source>
</reference>
<gene>
    <name evidence="2" type="ORF">C4544_07245</name>
</gene>
<proteinExistence type="predicted"/>
<evidence type="ECO:0000313" key="2">
    <source>
        <dbReference type="EMBL" id="RJO60123.1"/>
    </source>
</evidence>
<comment type="caution">
    <text evidence="2">The sequence shown here is derived from an EMBL/GenBank/DDBJ whole genome shotgun (WGS) entry which is preliminary data.</text>
</comment>
<dbReference type="Proteomes" id="UP000285655">
    <property type="component" value="Unassembled WGS sequence"/>
</dbReference>
<accession>A0A419DAK8</accession>
<dbReference type="EMBL" id="QZJW01000055">
    <property type="protein sequence ID" value="RJO60123.1"/>
    <property type="molecule type" value="Genomic_DNA"/>
</dbReference>
<evidence type="ECO:0000256" key="1">
    <source>
        <dbReference type="SAM" id="Phobius"/>
    </source>
</evidence>
<protein>
    <recommendedName>
        <fullName evidence="4">DUF4760 domain-containing protein</fullName>
    </recommendedName>
</protein>
<dbReference type="AlphaFoldDB" id="A0A419DAK8"/>
<keyword evidence="1" id="KW-0472">Membrane</keyword>
<evidence type="ECO:0008006" key="4">
    <source>
        <dbReference type="Google" id="ProtNLM"/>
    </source>
</evidence>